<reference evidence="1 2" key="1">
    <citation type="submission" date="2020-08" db="EMBL/GenBank/DDBJ databases">
        <title>Genomic Encyclopedia of Type Strains, Phase IV (KMG-IV): sequencing the most valuable type-strain genomes for metagenomic binning, comparative biology and taxonomic classification.</title>
        <authorList>
            <person name="Goeker M."/>
        </authorList>
    </citation>
    <scope>NUCLEOTIDE SEQUENCE [LARGE SCALE GENOMIC DNA]</scope>
    <source>
        <strain evidence="1 2">DSM 12251</strain>
    </source>
</reference>
<gene>
    <name evidence="1" type="ORF">HNQ64_003093</name>
</gene>
<keyword evidence="2" id="KW-1185">Reference proteome</keyword>
<dbReference type="EMBL" id="JACHIF010000006">
    <property type="protein sequence ID" value="MBB5038828.1"/>
    <property type="molecule type" value="Genomic_DNA"/>
</dbReference>
<name>A0A7W7YMA5_9BACT</name>
<protein>
    <submittedName>
        <fullName evidence="1">Uncharacterized protein</fullName>
    </submittedName>
</protein>
<sequence length="86" mass="9694">MKNLYPVIYGTECPEALAAQARLDAWLQGLTPQQRSKLRKEFLEPDKVRTRTLSQKAQAEIESLMGFSPSAQPYTESPDWGLAIRA</sequence>
<dbReference type="AlphaFoldDB" id="A0A7W7YMA5"/>
<comment type="caution">
    <text evidence="1">The sequence shown here is derived from an EMBL/GenBank/DDBJ whole genome shotgun (WGS) entry which is preliminary data.</text>
</comment>
<organism evidence="1 2">
    <name type="scientific">Prosthecobacter dejongeii</name>
    <dbReference type="NCBI Taxonomy" id="48465"/>
    <lineage>
        <taxon>Bacteria</taxon>
        <taxon>Pseudomonadati</taxon>
        <taxon>Verrucomicrobiota</taxon>
        <taxon>Verrucomicrobiia</taxon>
        <taxon>Verrucomicrobiales</taxon>
        <taxon>Verrucomicrobiaceae</taxon>
        <taxon>Prosthecobacter</taxon>
    </lineage>
</organism>
<proteinExistence type="predicted"/>
<dbReference type="Proteomes" id="UP000534294">
    <property type="component" value="Unassembled WGS sequence"/>
</dbReference>
<dbReference type="RefSeq" id="WP_184209992.1">
    <property type="nucleotide sequence ID" value="NZ_JACHIF010000006.1"/>
</dbReference>
<evidence type="ECO:0000313" key="1">
    <source>
        <dbReference type="EMBL" id="MBB5038828.1"/>
    </source>
</evidence>
<evidence type="ECO:0000313" key="2">
    <source>
        <dbReference type="Proteomes" id="UP000534294"/>
    </source>
</evidence>
<accession>A0A7W7YMA5</accession>